<comment type="subcellular location">
    <subcellularLocation>
        <location evidence="1">Cytoplasm</location>
    </subcellularLocation>
</comment>
<evidence type="ECO:0000256" key="11">
    <source>
        <dbReference type="ARBA" id="ARBA00048366"/>
    </source>
</evidence>
<name>A0A094SDT5_9ZZZZ</name>
<keyword evidence="4" id="KW-0963">Cytoplasm</keyword>
<dbReference type="GO" id="GO:0000049">
    <property type="term" value="F:tRNA binding"/>
    <property type="evidence" value="ECO:0007669"/>
    <property type="project" value="TreeGrafter"/>
</dbReference>
<keyword evidence="9" id="KW-0067">ATP-binding</keyword>
<dbReference type="InterPro" id="IPR006070">
    <property type="entry name" value="Sua5-like_dom"/>
</dbReference>
<proteinExistence type="inferred from homology"/>
<evidence type="ECO:0000256" key="3">
    <source>
        <dbReference type="ARBA" id="ARBA00012584"/>
    </source>
</evidence>
<dbReference type="PROSITE" id="PS51163">
    <property type="entry name" value="YRDC"/>
    <property type="match status" value="1"/>
</dbReference>
<comment type="caution">
    <text evidence="13">The sequence shown here is derived from an EMBL/GenBank/DDBJ whole genome shotgun (WGS) entry which is preliminary data.</text>
</comment>
<dbReference type="GO" id="GO:0008033">
    <property type="term" value="P:tRNA processing"/>
    <property type="evidence" value="ECO:0007669"/>
    <property type="project" value="UniProtKB-KW"/>
</dbReference>
<evidence type="ECO:0000256" key="8">
    <source>
        <dbReference type="ARBA" id="ARBA00022741"/>
    </source>
</evidence>
<protein>
    <recommendedName>
        <fullName evidence="10">L-threonylcarbamoyladenylate synthase</fullName>
        <ecNumber evidence="3">2.7.7.87</ecNumber>
    </recommendedName>
    <alternativeName>
        <fullName evidence="10">L-threonylcarbamoyladenylate synthase</fullName>
    </alternativeName>
</protein>
<comment type="similarity">
    <text evidence="2">Belongs to the SUA5 family.</text>
</comment>
<dbReference type="Pfam" id="PF01300">
    <property type="entry name" value="Sua5_yciO_yrdC"/>
    <property type="match status" value="1"/>
</dbReference>
<comment type="catalytic activity">
    <reaction evidence="11">
        <text>L-threonine + hydrogencarbonate + ATP = L-threonylcarbamoyladenylate + diphosphate + H2O</text>
        <dbReference type="Rhea" id="RHEA:36407"/>
        <dbReference type="ChEBI" id="CHEBI:15377"/>
        <dbReference type="ChEBI" id="CHEBI:17544"/>
        <dbReference type="ChEBI" id="CHEBI:30616"/>
        <dbReference type="ChEBI" id="CHEBI:33019"/>
        <dbReference type="ChEBI" id="CHEBI:57926"/>
        <dbReference type="ChEBI" id="CHEBI:73682"/>
        <dbReference type="EC" id="2.7.7.87"/>
    </reaction>
</comment>
<gene>
    <name evidence="13" type="ORF">GM51_12830</name>
</gene>
<evidence type="ECO:0000259" key="12">
    <source>
        <dbReference type="PROSITE" id="PS51163"/>
    </source>
</evidence>
<sequence>MSQVYKVDAQTSAADIALAVDAAISAVKAGGLAVIPTDTSYAVICDAFNNGAITKLRMAKKQNSDIALPIAAGSIETIRGVAKFSTIANDLASALWPGPLTLLTVAQDSLSWNIGQAGSALAVRVPHHEVAQAVLAGVGPTVMTGAQSMGQAAVQTVEQAQAALSDFVDVYLDGGPLSARISTVIDATTDHVRMVRSGELSLAQIRAVLPSVIDASAS</sequence>
<evidence type="ECO:0000256" key="4">
    <source>
        <dbReference type="ARBA" id="ARBA00022490"/>
    </source>
</evidence>
<accession>A0A094SDT5</accession>
<dbReference type="NCBIfam" id="TIGR00057">
    <property type="entry name" value="L-threonylcarbamoyladenylate synthase"/>
    <property type="match status" value="1"/>
</dbReference>
<dbReference type="SUPFAM" id="SSF55821">
    <property type="entry name" value="YrdC/RibB"/>
    <property type="match status" value="1"/>
</dbReference>
<dbReference type="GO" id="GO:0003725">
    <property type="term" value="F:double-stranded RNA binding"/>
    <property type="evidence" value="ECO:0007669"/>
    <property type="project" value="InterPro"/>
</dbReference>
<dbReference type="GO" id="GO:0006450">
    <property type="term" value="P:regulation of translational fidelity"/>
    <property type="evidence" value="ECO:0007669"/>
    <property type="project" value="TreeGrafter"/>
</dbReference>
<evidence type="ECO:0000256" key="6">
    <source>
        <dbReference type="ARBA" id="ARBA00022694"/>
    </source>
</evidence>
<evidence type="ECO:0000256" key="10">
    <source>
        <dbReference type="ARBA" id="ARBA00029774"/>
    </source>
</evidence>
<dbReference type="Gene3D" id="3.90.870.10">
    <property type="entry name" value="DHBP synthase"/>
    <property type="match status" value="1"/>
</dbReference>
<keyword evidence="6" id="KW-0819">tRNA processing</keyword>
<dbReference type="InterPro" id="IPR050156">
    <property type="entry name" value="TC-AMP_synthase_SUA5"/>
</dbReference>
<evidence type="ECO:0000256" key="9">
    <source>
        <dbReference type="ARBA" id="ARBA00022840"/>
    </source>
</evidence>
<dbReference type="GO" id="GO:0061710">
    <property type="term" value="F:L-threonylcarbamoyladenylate synthase"/>
    <property type="evidence" value="ECO:0007669"/>
    <property type="project" value="UniProtKB-EC"/>
</dbReference>
<keyword evidence="8" id="KW-0547">Nucleotide-binding</keyword>
<evidence type="ECO:0000256" key="5">
    <source>
        <dbReference type="ARBA" id="ARBA00022679"/>
    </source>
</evidence>
<keyword evidence="5" id="KW-0808">Transferase</keyword>
<reference evidence="13" key="1">
    <citation type="submission" date="2014-06" db="EMBL/GenBank/DDBJ databases">
        <title>Key roles for freshwater Actinobacteria revealed by deep metagenomic sequencing.</title>
        <authorList>
            <person name="Ghai R."/>
            <person name="Mizuno C.M."/>
            <person name="Picazo A."/>
            <person name="Camacho A."/>
            <person name="Rodriguez-Valera F."/>
        </authorList>
    </citation>
    <scope>NUCLEOTIDE SEQUENCE</scope>
</reference>
<evidence type="ECO:0000256" key="2">
    <source>
        <dbReference type="ARBA" id="ARBA00007663"/>
    </source>
</evidence>
<evidence type="ECO:0000256" key="1">
    <source>
        <dbReference type="ARBA" id="ARBA00004496"/>
    </source>
</evidence>
<dbReference type="GO" id="GO:0005524">
    <property type="term" value="F:ATP binding"/>
    <property type="evidence" value="ECO:0007669"/>
    <property type="project" value="UniProtKB-KW"/>
</dbReference>
<dbReference type="InterPro" id="IPR017945">
    <property type="entry name" value="DHBP_synth_RibB-like_a/b_dom"/>
</dbReference>
<dbReference type="PANTHER" id="PTHR17490:SF16">
    <property type="entry name" value="THREONYLCARBAMOYL-AMP SYNTHASE"/>
    <property type="match status" value="1"/>
</dbReference>
<dbReference type="EMBL" id="JNSL01000087">
    <property type="protein sequence ID" value="KGA16348.1"/>
    <property type="molecule type" value="Genomic_DNA"/>
</dbReference>
<organism evidence="13">
    <name type="scientific">freshwater metagenome</name>
    <dbReference type="NCBI Taxonomy" id="449393"/>
    <lineage>
        <taxon>unclassified sequences</taxon>
        <taxon>metagenomes</taxon>
        <taxon>ecological metagenomes</taxon>
    </lineage>
</organism>
<dbReference type="AlphaFoldDB" id="A0A094SDT5"/>
<feature type="domain" description="YrdC-like" evidence="12">
    <location>
        <begin position="17"/>
        <end position="200"/>
    </location>
</feature>
<dbReference type="PANTHER" id="PTHR17490">
    <property type="entry name" value="SUA5"/>
    <property type="match status" value="1"/>
</dbReference>
<keyword evidence="7" id="KW-0548">Nucleotidyltransferase</keyword>
<evidence type="ECO:0000256" key="7">
    <source>
        <dbReference type="ARBA" id="ARBA00022695"/>
    </source>
</evidence>
<dbReference type="EC" id="2.7.7.87" evidence="3"/>
<evidence type="ECO:0000313" key="13">
    <source>
        <dbReference type="EMBL" id="KGA16348.1"/>
    </source>
</evidence>
<dbReference type="GO" id="GO:0005737">
    <property type="term" value="C:cytoplasm"/>
    <property type="evidence" value="ECO:0007669"/>
    <property type="project" value="UniProtKB-SubCell"/>
</dbReference>